<feature type="binding site" evidence="7">
    <location>
        <position position="111"/>
    </location>
    <ligand>
        <name>(2R)-3-phosphoglycerate</name>
        <dbReference type="ChEBI" id="CHEBI:58272"/>
    </ligand>
</feature>
<proteinExistence type="inferred from homology"/>
<feature type="binding site" evidence="7">
    <location>
        <begin position="53"/>
        <end position="56"/>
    </location>
    <ligand>
        <name>substrate</name>
    </ligand>
</feature>
<accession>A0A2H0TBR8</accession>
<dbReference type="InterPro" id="IPR015824">
    <property type="entry name" value="Phosphoglycerate_kinase_N"/>
</dbReference>
<reference evidence="11" key="1">
    <citation type="submission" date="2017-09" db="EMBL/GenBank/DDBJ databases">
        <title>Depth-based differentiation of microbial function through sediment-hosted aquifers and enrichment of novel symbionts in the deep terrestrial subsurface.</title>
        <authorList>
            <person name="Probst A.J."/>
            <person name="Ladd B."/>
            <person name="Jarett J.K."/>
            <person name="Geller-Mcgrath D.E."/>
            <person name="Sieber C.M.K."/>
            <person name="Emerson J.B."/>
            <person name="Anantharaman K."/>
            <person name="Thomas B.C."/>
            <person name="Malmstrom R."/>
            <person name="Stieglmeier M."/>
            <person name="Klingl A."/>
            <person name="Woyke T."/>
            <person name="Ryan C.M."/>
            <person name="Banfield J.F."/>
        </authorList>
    </citation>
    <scope>NUCLEOTIDE SEQUENCE [LARGE SCALE GENOMIC DNA]</scope>
</reference>
<evidence type="ECO:0000256" key="1">
    <source>
        <dbReference type="ARBA" id="ARBA00000642"/>
    </source>
</evidence>
<keyword evidence="3 9" id="KW-0808">Transferase</keyword>
<dbReference type="GO" id="GO:0043531">
    <property type="term" value="F:ADP binding"/>
    <property type="evidence" value="ECO:0007669"/>
    <property type="project" value="TreeGrafter"/>
</dbReference>
<dbReference type="Pfam" id="PF00162">
    <property type="entry name" value="PGK"/>
    <property type="match status" value="2"/>
</dbReference>
<dbReference type="PRINTS" id="PR00477">
    <property type="entry name" value="PHGLYCKINASE"/>
</dbReference>
<dbReference type="EC" id="2.7.2.3" evidence="2 9"/>
<evidence type="ECO:0000313" key="10">
    <source>
        <dbReference type="EMBL" id="PIR68441.1"/>
    </source>
</evidence>
<dbReference type="GO" id="GO:0005829">
    <property type="term" value="C:cytosol"/>
    <property type="evidence" value="ECO:0007669"/>
    <property type="project" value="TreeGrafter"/>
</dbReference>
<feature type="binding site" evidence="8">
    <location>
        <position position="194"/>
    </location>
    <ligand>
        <name>ATP</name>
        <dbReference type="ChEBI" id="CHEBI:30616"/>
    </ligand>
</feature>
<dbReference type="AlphaFoldDB" id="A0A2H0TBR8"/>
<gene>
    <name evidence="10" type="ORF">COU49_01085</name>
</gene>
<feature type="binding site" evidence="7">
    <location>
        <position position="30"/>
    </location>
    <ligand>
        <name>(2R)-3-phosphoglycerate</name>
        <dbReference type="ChEBI" id="CHEBI:58272"/>
    </ligand>
</feature>
<keyword evidence="6 8" id="KW-0067">ATP-binding</keyword>
<feature type="binding site" evidence="7">
    <location>
        <position position="144"/>
    </location>
    <ligand>
        <name>(2R)-3-phosphoglycerate</name>
        <dbReference type="ChEBI" id="CHEBI:58272"/>
    </ligand>
</feature>
<dbReference type="Gene3D" id="3.40.50.1260">
    <property type="entry name" value="Phosphoglycerate kinase, N-terminal domain"/>
    <property type="match status" value="3"/>
</dbReference>
<evidence type="ECO:0000256" key="2">
    <source>
        <dbReference type="ARBA" id="ARBA00013061"/>
    </source>
</evidence>
<evidence type="ECO:0000256" key="9">
    <source>
        <dbReference type="RuleBase" id="RU000532"/>
    </source>
</evidence>
<protein>
    <recommendedName>
        <fullName evidence="2 9">Phosphoglycerate kinase</fullName>
        <ecNumber evidence="2 9">2.7.2.3</ecNumber>
    </recommendedName>
</protein>
<dbReference type="PIRSF" id="PIRSF000724">
    <property type="entry name" value="Pgk"/>
    <property type="match status" value="1"/>
</dbReference>
<dbReference type="GO" id="GO:0006096">
    <property type="term" value="P:glycolytic process"/>
    <property type="evidence" value="ECO:0007669"/>
    <property type="project" value="InterPro"/>
</dbReference>
<evidence type="ECO:0000256" key="6">
    <source>
        <dbReference type="ARBA" id="ARBA00022840"/>
    </source>
</evidence>
<dbReference type="PANTHER" id="PTHR11406">
    <property type="entry name" value="PHOSPHOGLYCERATE KINASE"/>
    <property type="match status" value="1"/>
</dbReference>
<dbReference type="InterPro" id="IPR036043">
    <property type="entry name" value="Phosphoglycerate_kinase_sf"/>
</dbReference>
<feature type="binding site" evidence="7">
    <location>
        <begin position="22"/>
        <end position="24"/>
    </location>
    <ligand>
        <name>substrate</name>
    </ligand>
</feature>
<dbReference type="InterPro" id="IPR001576">
    <property type="entry name" value="Phosphoglycerate_kinase"/>
</dbReference>
<evidence type="ECO:0000313" key="11">
    <source>
        <dbReference type="Proteomes" id="UP000230094"/>
    </source>
</evidence>
<evidence type="ECO:0000256" key="3">
    <source>
        <dbReference type="ARBA" id="ARBA00022679"/>
    </source>
</evidence>
<comment type="catalytic activity">
    <reaction evidence="1 9">
        <text>(2R)-3-phosphoglycerate + ATP = (2R)-3-phospho-glyceroyl phosphate + ADP</text>
        <dbReference type="Rhea" id="RHEA:14801"/>
        <dbReference type="ChEBI" id="CHEBI:30616"/>
        <dbReference type="ChEBI" id="CHEBI:57604"/>
        <dbReference type="ChEBI" id="CHEBI:58272"/>
        <dbReference type="ChEBI" id="CHEBI:456216"/>
        <dbReference type="EC" id="2.7.2.3"/>
    </reaction>
</comment>
<evidence type="ECO:0000256" key="7">
    <source>
        <dbReference type="PIRSR" id="PIRSR000724-1"/>
    </source>
</evidence>
<evidence type="ECO:0000256" key="5">
    <source>
        <dbReference type="ARBA" id="ARBA00022777"/>
    </source>
</evidence>
<dbReference type="PANTHER" id="PTHR11406:SF23">
    <property type="entry name" value="PHOSPHOGLYCERATE KINASE 1, CHLOROPLASTIC-RELATED"/>
    <property type="match status" value="1"/>
</dbReference>
<dbReference type="GO" id="GO:0004618">
    <property type="term" value="F:phosphoglycerate kinase activity"/>
    <property type="evidence" value="ECO:0007669"/>
    <property type="project" value="UniProtKB-EC"/>
</dbReference>
<sequence length="344" mass="38710">MEYIRNVKSKKLKNKVCLLRLDFNAEDDWRLEASLPTIKYLSKHCESVVILGHKGRPKKRNKALSLAPYTKIISKNIKKKVSFIEDFNFQKIKNKIDESSRGSIFLLENLRFLDGESKNDEKLAKNLACLGNIYINEAFAVSHRKNASIATITKYIDSYAGLEFEKEIKNLSKIFKNPKKPLVIVIGGNKVSGKLETIKPLYKKTYKILVGGSIYNSKFNLKSSKFLLAPDFIKKDNGFVCDLGPTSRSNFCKILEKAKTIIWNGPLGEISERCYWVGSDSVAKCISENKKAFKIAGGGETVMLLKKLKLDKKFDFISTGGGAMLSFISGRKLAGIEALNRNKK</sequence>
<dbReference type="Proteomes" id="UP000230094">
    <property type="component" value="Unassembled WGS sequence"/>
</dbReference>
<dbReference type="SUPFAM" id="SSF53748">
    <property type="entry name" value="Phosphoglycerate kinase"/>
    <property type="match status" value="1"/>
</dbReference>
<dbReference type="GO" id="GO:0005524">
    <property type="term" value="F:ATP binding"/>
    <property type="evidence" value="ECO:0007669"/>
    <property type="project" value="UniProtKB-KW"/>
</dbReference>
<comment type="caution">
    <text evidence="10">The sequence shown here is derived from an EMBL/GenBank/DDBJ whole genome shotgun (WGS) entry which is preliminary data.</text>
</comment>
<name>A0A2H0TBR8_9BACT</name>
<evidence type="ECO:0000256" key="8">
    <source>
        <dbReference type="PIRSR" id="PIRSR000724-2"/>
    </source>
</evidence>
<dbReference type="EMBL" id="PFCQ01000005">
    <property type="protein sequence ID" value="PIR68441.1"/>
    <property type="molecule type" value="Genomic_DNA"/>
</dbReference>
<evidence type="ECO:0000256" key="4">
    <source>
        <dbReference type="ARBA" id="ARBA00022741"/>
    </source>
</evidence>
<dbReference type="GO" id="GO:0006094">
    <property type="term" value="P:gluconeogenesis"/>
    <property type="evidence" value="ECO:0007669"/>
    <property type="project" value="TreeGrafter"/>
</dbReference>
<keyword evidence="5 9" id="KW-0418">Kinase</keyword>
<keyword evidence="4" id="KW-0547">Nucleotide-binding</keyword>
<comment type="similarity">
    <text evidence="9">Belongs to the phosphoglycerate kinase family.</text>
</comment>
<organism evidence="10 11">
    <name type="scientific">Candidatus Nomurabacteria bacterium CG10_big_fil_rev_8_21_14_0_10_35_16</name>
    <dbReference type="NCBI Taxonomy" id="1974731"/>
    <lineage>
        <taxon>Bacteria</taxon>
        <taxon>Candidatus Nomuraibacteriota</taxon>
    </lineage>
</organism>